<evidence type="ECO:0008006" key="3">
    <source>
        <dbReference type="Google" id="ProtNLM"/>
    </source>
</evidence>
<gene>
    <name evidence="1" type="ORF">GCM10008027_15270</name>
</gene>
<evidence type="ECO:0000313" key="1">
    <source>
        <dbReference type="EMBL" id="GGE91355.1"/>
    </source>
</evidence>
<dbReference type="EMBL" id="BMIT01000005">
    <property type="protein sequence ID" value="GGE91355.1"/>
    <property type="molecule type" value="Genomic_DNA"/>
</dbReference>
<accession>A0ABQ1TF86</accession>
<dbReference type="RefSeq" id="WP_188728129.1">
    <property type="nucleotide sequence ID" value="NZ_BMIT01000005.1"/>
</dbReference>
<sequence>MINMCNFCGGTCFEVSRELFSDSKSWNKEVNEAVNKKLEKPINPNEISGFIACCKCEAVNYIIE</sequence>
<proteinExistence type="predicted"/>
<organism evidence="1 2">
    <name type="scientific">Pseudoalteromonas gelatinilytica</name>
    <dbReference type="NCBI Taxonomy" id="1703256"/>
    <lineage>
        <taxon>Bacteria</taxon>
        <taxon>Pseudomonadati</taxon>
        <taxon>Pseudomonadota</taxon>
        <taxon>Gammaproteobacteria</taxon>
        <taxon>Alteromonadales</taxon>
        <taxon>Pseudoalteromonadaceae</taxon>
        <taxon>Pseudoalteromonas</taxon>
    </lineage>
</organism>
<reference evidence="2" key="1">
    <citation type="journal article" date="2019" name="Int. J. Syst. Evol. Microbiol.">
        <title>The Global Catalogue of Microorganisms (GCM) 10K type strain sequencing project: providing services to taxonomists for standard genome sequencing and annotation.</title>
        <authorList>
            <consortium name="The Broad Institute Genomics Platform"/>
            <consortium name="The Broad Institute Genome Sequencing Center for Infectious Disease"/>
            <person name="Wu L."/>
            <person name="Ma J."/>
        </authorList>
    </citation>
    <scope>NUCLEOTIDE SEQUENCE [LARGE SCALE GENOMIC DNA]</scope>
    <source>
        <strain evidence="2">CGMCC 1.15394</strain>
    </source>
</reference>
<keyword evidence="2" id="KW-1185">Reference proteome</keyword>
<dbReference type="Proteomes" id="UP000638462">
    <property type="component" value="Unassembled WGS sequence"/>
</dbReference>
<name>A0ABQ1TF86_9GAMM</name>
<protein>
    <recommendedName>
        <fullName evidence="3">4Fe-4S ferredoxin-type domain-containing protein</fullName>
    </recommendedName>
</protein>
<comment type="caution">
    <text evidence="1">The sequence shown here is derived from an EMBL/GenBank/DDBJ whole genome shotgun (WGS) entry which is preliminary data.</text>
</comment>
<evidence type="ECO:0000313" key="2">
    <source>
        <dbReference type="Proteomes" id="UP000638462"/>
    </source>
</evidence>